<reference evidence="2" key="1">
    <citation type="submission" date="2021-02" db="EMBL/GenBank/DDBJ databases">
        <authorList>
            <person name="Dougan E. K."/>
            <person name="Rhodes N."/>
            <person name="Thang M."/>
            <person name="Chan C."/>
        </authorList>
    </citation>
    <scope>NUCLEOTIDE SEQUENCE</scope>
</reference>
<dbReference type="OrthoDB" id="422223at2759"/>
<gene>
    <name evidence="2" type="primary">ANKRD17</name>
    <name evidence="2" type="ORF">SNEC2469_LOCUS6263</name>
</gene>
<dbReference type="Proteomes" id="UP000601435">
    <property type="component" value="Unassembled WGS sequence"/>
</dbReference>
<evidence type="ECO:0000313" key="2">
    <source>
        <dbReference type="EMBL" id="CAE7266201.1"/>
    </source>
</evidence>
<keyword evidence="3" id="KW-1185">Reference proteome</keyword>
<dbReference type="EMBL" id="CAJNJA010011081">
    <property type="protein sequence ID" value="CAE7266201.1"/>
    <property type="molecule type" value="Genomic_DNA"/>
</dbReference>
<keyword evidence="1" id="KW-0732">Signal</keyword>
<name>A0A812MST6_9DINO</name>
<evidence type="ECO:0000256" key="1">
    <source>
        <dbReference type="SAM" id="SignalP"/>
    </source>
</evidence>
<evidence type="ECO:0000313" key="3">
    <source>
        <dbReference type="Proteomes" id="UP000601435"/>
    </source>
</evidence>
<dbReference type="AlphaFoldDB" id="A0A812MST6"/>
<feature type="signal peptide" evidence="1">
    <location>
        <begin position="1"/>
        <end position="23"/>
    </location>
</feature>
<accession>A0A812MST6</accession>
<comment type="caution">
    <text evidence="2">The sequence shown here is derived from an EMBL/GenBank/DDBJ whole genome shotgun (WGS) entry which is preliminary data.</text>
</comment>
<organism evidence="2 3">
    <name type="scientific">Symbiodinium necroappetens</name>
    <dbReference type="NCBI Taxonomy" id="1628268"/>
    <lineage>
        <taxon>Eukaryota</taxon>
        <taxon>Sar</taxon>
        <taxon>Alveolata</taxon>
        <taxon>Dinophyceae</taxon>
        <taxon>Suessiales</taxon>
        <taxon>Symbiodiniaceae</taxon>
        <taxon>Symbiodinium</taxon>
    </lineage>
</organism>
<protein>
    <submittedName>
        <fullName evidence="2">ANKRD17 protein</fullName>
    </submittedName>
</protein>
<proteinExistence type="predicted"/>
<feature type="chain" id="PRO_5032351035" evidence="1">
    <location>
        <begin position="24"/>
        <end position="198"/>
    </location>
</feature>
<sequence length="198" mass="21259">MAGPSLNCFSVLCMCLCVRSLCTAPRCPGVHTWHAVTAMRETWEAELSGINEGSAAEFYLPNCSSLSTFEVVSGQPTAGFAFGPRADFDIAYTLTVVRSSAEPEPLNLLSPSSQYHRSGRLMEKSAGKKDCEDDADGCLLQLAASSATTFTSMACVFVITAKGPAQPDVRAESFNGAICHWQVNPGYGENYHVDFNPN</sequence>